<protein>
    <submittedName>
        <fullName evidence="2">Uncharacterized protein</fullName>
    </submittedName>
</protein>
<gene>
    <name evidence="2" type="ORF">B0H16DRAFT_1477943</name>
</gene>
<dbReference type="AlphaFoldDB" id="A0AAD7H7V5"/>
<evidence type="ECO:0000313" key="3">
    <source>
        <dbReference type="Proteomes" id="UP001215598"/>
    </source>
</evidence>
<accession>A0AAD7H7V5</accession>
<evidence type="ECO:0000256" key="1">
    <source>
        <dbReference type="SAM" id="MobiDB-lite"/>
    </source>
</evidence>
<reference evidence="2" key="1">
    <citation type="submission" date="2023-03" db="EMBL/GenBank/DDBJ databases">
        <title>Massive genome expansion in bonnet fungi (Mycena s.s.) driven by repeated elements and novel gene families across ecological guilds.</title>
        <authorList>
            <consortium name="Lawrence Berkeley National Laboratory"/>
            <person name="Harder C.B."/>
            <person name="Miyauchi S."/>
            <person name="Viragh M."/>
            <person name="Kuo A."/>
            <person name="Thoen E."/>
            <person name="Andreopoulos B."/>
            <person name="Lu D."/>
            <person name="Skrede I."/>
            <person name="Drula E."/>
            <person name="Henrissat B."/>
            <person name="Morin E."/>
            <person name="Kohler A."/>
            <person name="Barry K."/>
            <person name="LaButti K."/>
            <person name="Morin E."/>
            <person name="Salamov A."/>
            <person name="Lipzen A."/>
            <person name="Mereny Z."/>
            <person name="Hegedus B."/>
            <person name="Baldrian P."/>
            <person name="Stursova M."/>
            <person name="Weitz H."/>
            <person name="Taylor A."/>
            <person name="Grigoriev I.V."/>
            <person name="Nagy L.G."/>
            <person name="Martin F."/>
            <person name="Kauserud H."/>
        </authorList>
    </citation>
    <scope>NUCLEOTIDE SEQUENCE</scope>
    <source>
        <strain evidence="2">CBHHK182m</strain>
    </source>
</reference>
<proteinExistence type="predicted"/>
<comment type="caution">
    <text evidence="2">The sequence shown here is derived from an EMBL/GenBank/DDBJ whole genome shotgun (WGS) entry which is preliminary data.</text>
</comment>
<feature type="compositionally biased region" description="Polar residues" evidence="1">
    <location>
        <begin position="78"/>
        <end position="94"/>
    </location>
</feature>
<dbReference type="EMBL" id="JARKIB010000323">
    <property type="protein sequence ID" value="KAJ7714543.1"/>
    <property type="molecule type" value="Genomic_DNA"/>
</dbReference>
<feature type="region of interest" description="Disordered" evidence="1">
    <location>
        <begin position="57"/>
        <end position="94"/>
    </location>
</feature>
<name>A0AAD7H7V5_9AGAR</name>
<sequence length="200" mass="21214">MNSDGETIESVKSSSYHFPVIIFLHSAFPRSFSGSCPQTAVENGVPRRSTGKIAASTSWNTRNGGLGSEQVDCPRIGSGQTVPPSSPETRTGSSLPPLIRVIGIVDPTLHIQPGPMTTVEGGGRKPRVHVLQDDEDIPTPAADEYDFTLSGGGMFVGSHHFTISEGTFNNVMKNYYVAKAVPAGLYSVNELGIPRPSGQS</sequence>
<dbReference type="Proteomes" id="UP001215598">
    <property type="component" value="Unassembled WGS sequence"/>
</dbReference>
<evidence type="ECO:0000313" key="2">
    <source>
        <dbReference type="EMBL" id="KAJ7714543.1"/>
    </source>
</evidence>
<organism evidence="2 3">
    <name type="scientific">Mycena metata</name>
    <dbReference type="NCBI Taxonomy" id="1033252"/>
    <lineage>
        <taxon>Eukaryota</taxon>
        <taxon>Fungi</taxon>
        <taxon>Dikarya</taxon>
        <taxon>Basidiomycota</taxon>
        <taxon>Agaricomycotina</taxon>
        <taxon>Agaricomycetes</taxon>
        <taxon>Agaricomycetidae</taxon>
        <taxon>Agaricales</taxon>
        <taxon>Marasmiineae</taxon>
        <taxon>Mycenaceae</taxon>
        <taxon>Mycena</taxon>
    </lineage>
</organism>
<keyword evidence="3" id="KW-1185">Reference proteome</keyword>